<dbReference type="SUPFAM" id="SSF55874">
    <property type="entry name" value="ATPase domain of HSP90 chaperone/DNA topoisomerase II/histidine kinase"/>
    <property type="match status" value="2"/>
</dbReference>
<dbReference type="Proteomes" id="UP000007879">
    <property type="component" value="Unassembled WGS sequence"/>
</dbReference>
<accession>A0AAN0JSJ6</accession>
<dbReference type="PROSITE" id="PS50076">
    <property type="entry name" value="DNAJ_2"/>
    <property type="match status" value="1"/>
</dbReference>
<dbReference type="InterPro" id="IPR058210">
    <property type="entry name" value="SACS/Nov_dom"/>
</dbReference>
<reference evidence="2" key="2">
    <citation type="submission" date="2024-06" db="UniProtKB">
        <authorList>
            <consortium name="EnsemblMetazoa"/>
        </authorList>
    </citation>
    <scope>IDENTIFICATION</scope>
</reference>
<evidence type="ECO:0000259" key="1">
    <source>
        <dbReference type="PROSITE" id="PS50076"/>
    </source>
</evidence>
<dbReference type="RefSeq" id="XP_019860007.1">
    <property type="nucleotide sequence ID" value="XM_020004448.1"/>
</dbReference>
<proteinExistence type="predicted"/>
<evidence type="ECO:0000313" key="3">
    <source>
        <dbReference type="Proteomes" id="UP000007879"/>
    </source>
</evidence>
<dbReference type="NCBIfam" id="NF047352">
    <property type="entry name" value="P_loop_sacsin"/>
    <property type="match status" value="2"/>
</dbReference>
<evidence type="ECO:0000313" key="2">
    <source>
        <dbReference type="EnsemblMetazoa" id="XP_019860007.1"/>
    </source>
</evidence>
<dbReference type="SUPFAM" id="SSF46565">
    <property type="entry name" value="Chaperone J-domain"/>
    <property type="match status" value="1"/>
</dbReference>
<organism evidence="2 3">
    <name type="scientific">Amphimedon queenslandica</name>
    <name type="common">Sponge</name>
    <dbReference type="NCBI Taxonomy" id="400682"/>
    <lineage>
        <taxon>Eukaryota</taxon>
        <taxon>Metazoa</taxon>
        <taxon>Porifera</taxon>
        <taxon>Demospongiae</taxon>
        <taxon>Heteroscleromorpha</taxon>
        <taxon>Haplosclerida</taxon>
        <taxon>Niphatidae</taxon>
        <taxon>Amphimedon</taxon>
    </lineage>
</organism>
<dbReference type="CDD" id="cd06257">
    <property type="entry name" value="DnaJ"/>
    <property type="match status" value="1"/>
</dbReference>
<dbReference type="InterPro" id="IPR001623">
    <property type="entry name" value="DnaJ_domain"/>
</dbReference>
<dbReference type="Gene3D" id="1.10.287.110">
    <property type="entry name" value="DnaJ domain"/>
    <property type="match status" value="1"/>
</dbReference>
<dbReference type="EnsemblMetazoa" id="XM_020004448.1">
    <property type="protein sequence ID" value="XP_019860007.1"/>
    <property type="gene ID" value="LOC109588270"/>
</dbReference>
<dbReference type="Gene3D" id="3.30.565.10">
    <property type="entry name" value="Histidine kinase-like ATPase, C-terminal domain"/>
    <property type="match status" value="2"/>
</dbReference>
<dbReference type="GeneID" id="109588270"/>
<dbReference type="InterPro" id="IPR036890">
    <property type="entry name" value="HATPase_C_sf"/>
</dbReference>
<dbReference type="InterPro" id="IPR036869">
    <property type="entry name" value="J_dom_sf"/>
</dbReference>
<dbReference type="PANTHER" id="PTHR46919">
    <property type="entry name" value="ZINC FINGER, C3HC4 TYPE (RING FINGER) FAMILY PROTEIN"/>
    <property type="match status" value="1"/>
</dbReference>
<dbReference type="PANTHER" id="PTHR46919:SF2">
    <property type="entry name" value="SACSIN"/>
    <property type="match status" value="1"/>
</dbReference>
<name>A0AAN0JSJ6_AMPQE</name>
<sequence length="2899" mass="332604">MEEGNVLIPVESDSSYPQLLPIEKVSYTDNEMLRDIAISSNEEYSLMHPKVTYLVPVLGITPLSDHLDITEDVFDDAGQHEPLTTRLGNILREYKDGLTIIKEMIQNADDAGATEVNILYDDRTHSTQKLLFKGMAESHGPALIVHNNSTFTKEDFENITKLAGATKANQPLKIGKFGVGFCSVYHITDVPSFVSGKWLYIFDPTLKYLKGVVRNESRPGKKVQYQSKFLAQSQQMAPYENLFGFKSTADYNGTIFRLPFRTSASQISSTIYNKHLVQKMKNDLIENGSKLLLFLQNVKRITFHSMQEDEVCISSINEENGIKYCITNSPANNSVSEYWLVSCQEQKLQAQGGDYQPGTASIACQLVKDNSSFECKAIEGSVFCFLPLSLPCTGLPVHVNANFAVMSNRSGIWTGASSEEPSDSREYWNKKLMTTIIPKAYCNLLKMLKEMCIVGSLVSYEFYALWPLSKELQMKYPWEDMIPVLLKLISHESLFYSSSTHQWLTLNESQFITSLFGSSDYTSFDKAASVLQLPVVSLPKSYLDGLKDTACIISESVFTTKFLNKIDLFYDCFETRNKILLIMLSAIGSDPGKYTECTNEFKKVPSIPTSPNGAALKLAGELVDSVEFQDMFDPEDGIFPLHDFYDNPLVREAMIKQLNLMTTTISWAAIISSANTIKLLFDSDKNKALRRVKRIIKSIDQTTYKSCPDDALKSVPFLPVLQMPENYILPWKGNGSTVLPPSEVLAVRHSTDLWKVGIIAGSQKAIVNIDFMDGCGLIPHRVLQLLEISTRPTLDDVLNHFQLLIELMAGDNSKQFLQEEASWSHIHAICRNVYEFFENLPKTEIEQKLGCYCHKPFIWNDKEFVSPANVAKNWKLEKGPILYKLPGIMSMRKNLQEVLNIQDNFDLHKLLDTLAELYQKYSQNPLPPDFHEFIDLLVSEIVSAKETCEGREEIILVDQNYFLRPNTDLYYNDAKWLEIEEDKYHFIHKNMTSHRAESLRVKFYRSSFLDKFADDSAFGSEFGQREDLTQRIKNILRDYPLNESFIKELLQNSDDAKANRMCVILDKRHHGKETTLSKDWSNDLQGPALLVWNDTDFTDKDLIGIQKLGLGSKREDDESIGQFGVGFNVVYHVTDCPSFISRNNSILCVFDPHCRYVQGANKLHPGRQYGNLNNGFWEKMKDLRSAYLQDPIPNQPEYLKTGTLFRYPLRSTYSLVQKSEILENKEVHSAEGMKEMLDKWVIKIEEALLFLNHISQFEYYVIESIECEFKLKTRYSVTMSETALDSRCNYQSHLSEQSALKKSQRTCVPKVFTYTLTLHSEDYRFTSISKQKEQEWVIQQGVGDLLKSDQQWQFMDHVLPKHGLAVPLKPMPYFSGRIFCFLPLPINSKLPVHVNGQFVLSSNRRALWRGGDDEYSDKINWNKQMVEAIASSYVHFLTELRHLVIIDSGYSDRDEFYAAVNRYYELFPYWMSSKVSKDKTSSNASPNVSVGILPMITSYSNNGTTSQSATVKKEKILDPQWLSLAESVFLKLWTMNVEVLVVEAYDKSIIKPKWHMLHNDAKPFSQVYFQPGPRSKYVLSILRKIGMTLTCASKDLHKHCKEFGSFIAKPNKTFDFYKKFHSHIVSSNSEPVSSTPFVTEQNFCDFLRYIMKKSESSYKFEFFELPYDLPLLLTADSCIRFFKKDNKVLCSKYSKLFPKSDSAFVHPDMLELYMSPSYFLQKEEVTFSHVNEIFCANLPPELSHFEVDDHIIDRTVLESLWICLSDDSENFYQHQKEFVRHWALLPSKSHFLYRSDSPVLPIRETSNTALHKESRLKIILFDFLCIPSLDLTVHINASKYCPVLSDYDQVFRVIYNKQNQCNILESSELSEEDINILLCYFSRTSFRHTSAIMNQIKSFPIFKTVSGVFTSLLGKSVYLWPRGGFCLAGYEKWALLENVVFLEYNGSWRNLCGTDFALLGEIPDEREIYCKLIFPCFAELTEAERKQHLEYIRDKLLDNAIFQAKPNYVHSSMYPLAVKFVTALKALKCLMHNNILLNIASFCDHTLPIFTTFPEHFHFVNDDYRSEDWLEFFRKLDLQVNIDFETFVRLSEQVSRGDHPELRTASNVLFSYIFSKFAAKSWHSNKYKMSTIGDIRFVRTDKLQQFTWIKAPCSPPYEHQSQNIGLTKLNEAVFYKNAPLIWTVRPVIVLPTLSPLMTNIEALAILKELGVTLDPDPKEVYQNIINISRTNLANPHLFSTYDPVLECRDDDGSRADIFNVISQNIHYLLENEHNELLQQLTDVPCIPVHADETSKSKLVKPILVRPQQVLGSQAASGFFPYLHNVPIKLSGIMEALNIMGVSNELELRHINYMLRLMNQFHSRSAIAEPNEIIRIERAICKLHVLLDEHITKSDKLSQLQSLCLPAQINQLQFKLVPPKQLVFLDTKRFSQLSPHHFSNSSYSLFTIPVGIIKSIPEKDFSFTLPKPIIRPVGLTEKKFCLKLPKEIRPIGLSLCAHETVVEFSISDKSPLVQHFENFRNSFSQIAAHFSNLIQPSLPTETSVNEDIRANFVAKLQEILLEMDVVAIIDLCVRVRLGDDIESIGEFKVTYSLQRNNQKYTLYVDTNISPSPSLWKEMAQTLCIEISRTLDCDLVKFFSCRNFLSQLLAVQTMDEMQELVQEQDFNVLSNISDEVRDDYVPKIGCSLPEALVRLLSQDINHILRPQDLIGYEKAANHYIWAMILYPVDDNSNEPKLKRYMIAWSETEEPKIVSSVYLYKFVPEETVELSLDTAVVTSEGGSSELQLIKDSKELLAIKCKIAKELKLIWNSDLTSDEKKKAVRRMFLKYHPDKVSGNKILYEEAFKYLLRQLERLENGLPIEEPEDEETEDDDYKSSVWHDYYDKCKDDISRSSYGGGGGG</sequence>
<dbReference type="Pfam" id="PF25794">
    <property type="entry name" value="SACS"/>
    <property type="match status" value="2"/>
</dbReference>
<keyword evidence="3" id="KW-1185">Reference proteome</keyword>
<protein>
    <recommendedName>
        <fullName evidence="1">J domain-containing protein</fullName>
    </recommendedName>
</protein>
<dbReference type="KEGG" id="aqu:109588270"/>
<reference evidence="3" key="1">
    <citation type="journal article" date="2010" name="Nature">
        <title>The Amphimedon queenslandica genome and the evolution of animal complexity.</title>
        <authorList>
            <person name="Srivastava M."/>
            <person name="Simakov O."/>
            <person name="Chapman J."/>
            <person name="Fahey B."/>
            <person name="Gauthier M.E."/>
            <person name="Mitros T."/>
            <person name="Richards G.S."/>
            <person name="Conaco C."/>
            <person name="Dacre M."/>
            <person name="Hellsten U."/>
            <person name="Larroux C."/>
            <person name="Putnam N.H."/>
            <person name="Stanke M."/>
            <person name="Adamska M."/>
            <person name="Darling A."/>
            <person name="Degnan S.M."/>
            <person name="Oakley T.H."/>
            <person name="Plachetzki D.C."/>
            <person name="Zhai Y."/>
            <person name="Adamski M."/>
            <person name="Calcino A."/>
            <person name="Cummins S.F."/>
            <person name="Goodstein D.M."/>
            <person name="Harris C."/>
            <person name="Jackson D.J."/>
            <person name="Leys S.P."/>
            <person name="Shu S."/>
            <person name="Woodcroft B.J."/>
            <person name="Vervoort M."/>
            <person name="Kosik K.S."/>
            <person name="Manning G."/>
            <person name="Degnan B.M."/>
            <person name="Rokhsar D.S."/>
        </authorList>
    </citation>
    <scope>NUCLEOTIDE SEQUENCE [LARGE SCALE GENOMIC DNA]</scope>
</reference>
<feature type="domain" description="J" evidence="1">
    <location>
        <begin position="2788"/>
        <end position="2873"/>
    </location>
</feature>